<dbReference type="AlphaFoldDB" id="A0A2N6CRJ0"/>
<dbReference type="InterPro" id="IPR051917">
    <property type="entry name" value="Transposase-Integrase"/>
</dbReference>
<dbReference type="InterPro" id="IPR001598">
    <property type="entry name" value="Transposase_IS30_CS"/>
</dbReference>
<dbReference type="EMBL" id="VMNH01000035">
    <property type="protein sequence ID" value="TVO68310.1"/>
    <property type="molecule type" value="Genomic_DNA"/>
</dbReference>
<dbReference type="PANTHER" id="PTHR10948:SF23">
    <property type="entry name" value="TRANSPOSASE INSI FOR INSERTION SEQUENCE ELEMENT IS30A-RELATED"/>
    <property type="match status" value="1"/>
</dbReference>
<dbReference type="GO" id="GO:0003677">
    <property type="term" value="F:DNA binding"/>
    <property type="evidence" value="ECO:0007669"/>
    <property type="project" value="InterPro"/>
</dbReference>
<dbReference type="Gene3D" id="3.30.420.10">
    <property type="entry name" value="Ribonuclease H-like superfamily/Ribonuclease H"/>
    <property type="match status" value="1"/>
</dbReference>
<dbReference type="InterPro" id="IPR036397">
    <property type="entry name" value="RNaseH_sf"/>
</dbReference>
<dbReference type="OrthoDB" id="9803231at2"/>
<dbReference type="GO" id="GO:0015074">
    <property type="term" value="P:DNA integration"/>
    <property type="evidence" value="ECO:0007669"/>
    <property type="project" value="InterPro"/>
</dbReference>
<reference evidence="5 7" key="2">
    <citation type="submission" date="2019-07" db="EMBL/GenBank/DDBJ databases">
        <title>The pathways for chlorine oxyanion respiration interact through the shared metabolite chlorate.</title>
        <authorList>
            <person name="Barnum T.P."/>
            <person name="Cheng Y."/>
            <person name="Hill K.A."/>
            <person name="Lucas L.N."/>
            <person name="Carlson H.K."/>
            <person name="Coates J.D."/>
        </authorList>
    </citation>
    <scope>NUCLEOTIDE SEQUENCE [LARGE SCALE GENOMIC DNA]</scope>
    <source>
        <strain evidence="5 7">BK-1</strain>
    </source>
</reference>
<dbReference type="STRING" id="1111735.GCA_000428045_02941"/>
<comment type="caution">
    <text evidence="4">The sequence shown here is derived from an EMBL/GenBank/DDBJ whole genome shotgun (WGS) entry which is preliminary data.</text>
</comment>
<dbReference type="SUPFAM" id="SSF53098">
    <property type="entry name" value="Ribonuclease H-like"/>
    <property type="match status" value="1"/>
</dbReference>
<dbReference type="GO" id="GO:0005829">
    <property type="term" value="C:cytosol"/>
    <property type="evidence" value="ECO:0007669"/>
    <property type="project" value="TreeGrafter"/>
</dbReference>
<dbReference type="InterPro" id="IPR012337">
    <property type="entry name" value="RNaseH-like_sf"/>
</dbReference>
<dbReference type="PROSITE" id="PS50994">
    <property type="entry name" value="INTEGRASE"/>
    <property type="match status" value="1"/>
</dbReference>
<dbReference type="Proteomes" id="UP000316649">
    <property type="component" value="Unassembled WGS sequence"/>
</dbReference>
<dbReference type="InterPro" id="IPR001584">
    <property type="entry name" value="Integrase_cat-core"/>
</dbReference>
<dbReference type="InterPro" id="IPR053392">
    <property type="entry name" value="Transposase_IS30-like"/>
</dbReference>
<accession>A0A2N6CRJ0</accession>
<name>A0A2N6CRJ0_9GAMM</name>
<keyword evidence="7" id="KW-1185">Reference proteome</keyword>
<reference evidence="4 6" key="1">
    <citation type="submission" date="2017-11" db="EMBL/GenBank/DDBJ databases">
        <title>Genome-resolved metagenomics identifies genetic mobility, metabolic interactions, and unexpected diversity in perchlorate-reducing communities.</title>
        <authorList>
            <person name="Barnum T.P."/>
            <person name="Figueroa I.A."/>
            <person name="Carlstrom C.I."/>
            <person name="Lucas L.N."/>
            <person name="Engelbrektson A.L."/>
            <person name="Coates J.D."/>
        </authorList>
    </citation>
    <scope>NUCLEOTIDE SEQUENCE [LARGE SCALE GENOMIC DNA]</scope>
    <source>
        <strain evidence="4">BM301</strain>
    </source>
</reference>
<dbReference type="NCBIfam" id="NF033563">
    <property type="entry name" value="transpos_IS30"/>
    <property type="match status" value="1"/>
</dbReference>
<dbReference type="PROSITE" id="PS01043">
    <property type="entry name" value="TRANSPOSASE_IS30"/>
    <property type="match status" value="1"/>
</dbReference>
<dbReference type="EMBL" id="PKUN01000031">
    <property type="protein sequence ID" value="PLX59664.1"/>
    <property type="molecule type" value="Genomic_DNA"/>
</dbReference>
<gene>
    <name evidence="4" type="ORF">C0630_19830</name>
    <name evidence="5" type="ORF">FHP88_18755</name>
</gene>
<feature type="domain" description="Integrase catalytic" evidence="3">
    <location>
        <begin position="1"/>
        <end position="125"/>
    </location>
</feature>
<proteinExistence type="inferred from homology"/>
<dbReference type="GO" id="GO:0004803">
    <property type="term" value="F:transposase activity"/>
    <property type="evidence" value="ECO:0007669"/>
    <property type="project" value="InterPro"/>
</dbReference>
<dbReference type="GO" id="GO:0006313">
    <property type="term" value="P:DNA transposition"/>
    <property type="evidence" value="ECO:0007669"/>
    <property type="project" value="InterPro"/>
</dbReference>
<evidence type="ECO:0000256" key="2">
    <source>
        <dbReference type="ARBA" id="ARBA00006363"/>
    </source>
</evidence>
<evidence type="ECO:0000256" key="1">
    <source>
        <dbReference type="ARBA" id="ARBA00002190"/>
    </source>
</evidence>
<comment type="function">
    <text evidence="1">Required for the transposition of the insertion element.</text>
</comment>
<comment type="similarity">
    <text evidence="2">Belongs to the transposase IS30 family.</text>
</comment>
<evidence type="ECO:0000313" key="4">
    <source>
        <dbReference type="EMBL" id="PLX59664.1"/>
    </source>
</evidence>
<evidence type="ECO:0000259" key="3">
    <source>
        <dbReference type="PROSITE" id="PS50994"/>
    </source>
</evidence>
<evidence type="ECO:0000313" key="5">
    <source>
        <dbReference type="EMBL" id="TVO68310.1"/>
    </source>
</evidence>
<organism evidence="4 6">
    <name type="scientific">Sedimenticola selenatireducens</name>
    <dbReference type="NCBI Taxonomy" id="191960"/>
    <lineage>
        <taxon>Bacteria</taxon>
        <taxon>Pseudomonadati</taxon>
        <taxon>Pseudomonadota</taxon>
        <taxon>Gammaproteobacteria</taxon>
        <taxon>Chromatiales</taxon>
        <taxon>Sedimenticolaceae</taxon>
        <taxon>Sedimenticola</taxon>
    </lineage>
</organism>
<dbReference type="PANTHER" id="PTHR10948">
    <property type="entry name" value="TRANSPOSASE"/>
    <property type="match status" value="1"/>
</dbReference>
<evidence type="ECO:0000313" key="6">
    <source>
        <dbReference type="Proteomes" id="UP000235015"/>
    </source>
</evidence>
<protein>
    <submittedName>
        <fullName evidence="5">IS30 family transposase</fullName>
    </submittedName>
</protein>
<evidence type="ECO:0000313" key="7">
    <source>
        <dbReference type="Proteomes" id="UP000316649"/>
    </source>
</evidence>
<dbReference type="Proteomes" id="UP000235015">
    <property type="component" value="Unassembled WGS sequence"/>
</dbReference>
<sequence length="125" mass="13862">MDERPAVVERRSRIGDWEADAVIGQPGGAVLVTLAERKTRQCILALSPDKSAKAVKKAIIGVLQPHAVYVHTITYDNGKEFAHHREIASALDASGYFAHPYHSWERGLNENMNGLIRQYLPKGKS</sequence>